<gene>
    <name evidence="3" type="ORF">NKR19_g4221</name>
</gene>
<reference evidence="3" key="1">
    <citation type="submission" date="2022-07" db="EMBL/GenBank/DDBJ databases">
        <title>Fungi with potential for degradation of polypropylene.</title>
        <authorList>
            <person name="Gostincar C."/>
        </authorList>
    </citation>
    <scope>NUCLEOTIDE SEQUENCE</scope>
    <source>
        <strain evidence="3">EXF-13287</strain>
    </source>
</reference>
<dbReference type="AlphaFoldDB" id="A0AA38SBV5"/>
<feature type="domain" description="Programmed cell death protein 2 C-terminal" evidence="2">
    <location>
        <begin position="299"/>
        <end position="422"/>
    </location>
</feature>
<feature type="region of interest" description="Disordered" evidence="1">
    <location>
        <begin position="158"/>
        <end position="201"/>
    </location>
</feature>
<feature type="region of interest" description="Disordered" evidence="1">
    <location>
        <begin position="221"/>
        <end position="241"/>
    </location>
</feature>
<feature type="compositionally biased region" description="Basic and acidic residues" evidence="1">
    <location>
        <begin position="119"/>
        <end position="132"/>
    </location>
</feature>
<dbReference type="GO" id="GO:0005737">
    <property type="term" value="C:cytoplasm"/>
    <property type="evidence" value="ECO:0007669"/>
    <property type="project" value="InterPro"/>
</dbReference>
<dbReference type="GO" id="GO:0030490">
    <property type="term" value="P:maturation of SSU-rRNA"/>
    <property type="evidence" value="ECO:0007669"/>
    <property type="project" value="TreeGrafter"/>
</dbReference>
<dbReference type="Pfam" id="PF04194">
    <property type="entry name" value="PDCD2_C"/>
    <property type="match status" value="1"/>
</dbReference>
<dbReference type="Proteomes" id="UP001174691">
    <property type="component" value="Unassembled WGS sequence"/>
</dbReference>
<feature type="compositionally biased region" description="Low complexity" evidence="1">
    <location>
        <begin position="184"/>
        <end position="201"/>
    </location>
</feature>
<evidence type="ECO:0000256" key="1">
    <source>
        <dbReference type="SAM" id="MobiDB-lite"/>
    </source>
</evidence>
<accession>A0AA38SBV5</accession>
<evidence type="ECO:0000259" key="2">
    <source>
        <dbReference type="Pfam" id="PF04194"/>
    </source>
</evidence>
<feature type="region of interest" description="Disordered" evidence="1">
    <location>
        <begin position="112"/>
        <end position="141"/>
    </location>
</feature>
<keyword evidence="4" id="KW-1185">Reference proteome</keyword>
<dbReference type="PANTHER" id="PTHR47524:SF1">
    <property type="entry name" value="20S RRNA ACCUMULATION PROTEIN 4"/>
    <property type="match status" value="1"/>
</dbReference>
<dbReference type="InterPro" id="IPR007320">
    <property type="entry name" value="PDCD2_C"/>
</dbReference>
<organism evidence="3 4">
    <name type="scientific">Coniochaeta hoffmannii</name>
    <dbReference type="NCBI Taxonomy" id="91930"/>
    <lineage>
        <taxon>Eukaryota</taxon>
        <taxon>Fungi</taxon>
        <taxon>Dikarya</taxon>
        <taxon>Ascomycota</taxon>
        <taxon>Pezizomycotina</taxon>
        <taxon>Sordariomycetes</taxon>
        <taxon>Sordariomycetidae</taxon>
        <taxon>Coniochaetales</taxon>
        <taxon>Coniochaetaceae</taxon>
        <taxon>Coniochaeta</taxon>
    </lineage>
</organism>
<dbReference type="EMBL" id="JANBVN010000051">
    <property type="protein sequence ID" value="KAJ9156766.1"/>
    <property type="molecule type" value="Genomic_DNA"/>
</dbReference>
<dbReference type="PANTHER" id="PTHR47524">
    <property type="entry name" value="20S RRNA ACCUMULATION PROTEIN 4"/>
    <property type="match status" value="1"/>
</dbReference>
<protein>
    <submittedName>
        <fullName evidence="3">Programmed cell death protein 2</fullName>
    </submittedName>
</protein>
<evidence type="ECO:0000313" key="4">
    <source>
        <dbReference type="Proteomes" id="UP001174691"/>
    </source>
</evidence>
<comment type="caution">
    <text evidence="3">The sequence shown here is derived from an EMBL/GenBank/DDBJ whole genome shotgun (WGS) entry which is preliminary data.</text>
</comment>
<name>A0AA38SBV5_9PEZI</name>
<sequence length="429" mass="46325">MAPYDSDSDDGYDPQDYTETDVLLGYVSKDPKGETISRLGGRPAWLDSNPASLSLAKCKSCKDPMVLLLQLNAELPKQFPTHERRLYVFSCRRKTCRRKEGSIRAIRGVRASADAPVTKTEEKKEEKREEKPAVSTGLGESLFGVKGPAGGGGVNPFANPFSTGSSGASNPFAKQPKPVQGTVTESTARTEPPTETTTTTAEKVGEAIKALPKTFAETLNLNNTQPAAGPPPPPEPWPEESALPPPYPVSWISDAEYEVLEPTSLPKVPQATTVMDVDSGEGSGSGGKEDKEVFESTMDSAFQKFADRVGQNPEQVIRYEYGGQPLLYAKGDEVSKVLGDAGEAGKVKTARGMPRCGNCGAGRIFEVQLMPHAIEELESEEDGLDGMDWGTVIVGVCERDCTERGQRAGEAGYLEEWAGVQWEELTMKR</sequence>
<proteinExistence type="predicted"/>
<evidence type="ECO:0000313" key="3">
    <source>
        <dbReference type="EMBL" id="KAJ9156766.1"/>
    </source>
</evidence>